<protein>
    <submittedName>
        <fullName evidence="1">Uncharacterized protein</fullName>
    </submittedName>
</protein>
<accession>A0A9D4JBZ0</accession>
<evidence type="ECO:0000313" key="1">
    <source>
        <dbReference type="EMBL" id="KAH3802387.1"/>
    </source>
</evidence>
<dbReference type="Proteomes" id="UP000828390">
    <property type="component" value="Unassembled WGS sequence"/>
</dbReference>
<name>A0A9D4JBZ0_DREPO</name>
<reference evidence="1" key="2">
    <citation type="submission" date="2020-11" db="EMBL/GenBank/DDBJ databases">
        <authorList>
            <person name="McCartney M.A."/>
            <person name="Auch B."/>
            <person name="Kono T."/>
            <person name="Mallez S."/>
            <person name="Becker A."/>
            <person name="Gohl D.M."/>
            <person name="Silverstein K.A.T."/>
            <person name="Koren S."/>
            <person name="Bechman K.B."/>
            <person name="Herman A."/>
            <person name="Abrahante J.E."/>
            <person name="Garbe J."/>
        </authorList>
    </citation>
    <scope>NUCLEOTIDE SEQUENCE</scope>
    <source>
        <strain evidence="1">Duluth1</strain>
        <tissue evidence="1">Whole animal</tissue>
    </source>
</reference>
<organism evidence="1 2">
    <name type="scientific">Dreissena polymorpha</name>
    <name type="common">Zebra mussel</name>
    <name type="synonym">Mytilus polymorpha</name>
    <dbReference type="NCBI Taxonomy" id="45954"/>
    <lineage>
        <taxon>Eukaryota</taxon>
        <taxon>Metazoa</taxon>
        <taxon>Spiralia</taxon>
        <taxon>Lophotrochozoa</taxon>
        <taxon>Mollusca</taxon>
        <taxon>Bivalvia</taxon>
        <taxon>Autobranchia</taxon>
        <taxon>Heteroconchia</taxon>
        <taxon>Euheterodonta</taxon>
        <taxon>Imparidentia</taxon>
        <taxon>Neoheterodontei</taxon>
        <taxon>Myida</taxon>
        <taxon>Dreissenoidea</taxon>
        <taxon>Dreissenidae</taxon>
        <taxon>Dreissena</taxon>
    </lineage>
</organism>
<dbReference type="AlphaFoldDB" id="A0A9D4JBZ0"/>
<comment type="caution">
    <text evidence="1">The sequence shown here is derived from an EMBL/GenBank/DDBJ whole genome shotgun (WGS) entry which is preliminary data.</text>
</comment>
<proteinExistence type="predicted"/>
<sequence length="236" mass="28057">MYERSVSSDNIVNRLKYASMFVCNEQFDQAEAQLDAIEKLITIDMVQFSSDRLYDNYEPEVLTKTPCAPSEIFMSYLRKLLFPVEFMKDELHCLPSHLIFEMYRTITDEDRKARPSTTYKTAQPKITFWPDFWFETAKIDALPFLYFLQYLSTKNKKKKSKAICNFVSYIQSDYILSRQGHFDTTWNIMGYFHEQSKNLPVAWKCYWISILCLPRNNAAYWHLFRLLGQVVYGTTY</sequence>
<keyword evidence="2" id="KW-1185">Reference proteome</keyword>
<reference evidence="1" key="1">
    <citation type="journal article" date="2019" name="bioRxiv">
        <title>The Genome of the Zebra Mussel, Dreissena polymorpha: A Resource for Invasive Species Research.</title>
        <authorList>
            <person name="McCartney M.A."/>
            <person name="Auch B."/>
            <person name="Kono T."/>
            <person name="Mallez S."/>
            <person name="Zhang Y."/>
            <person name="Obille A."/>
            <person name="Becker A."/>
            <person name="Abrahante J.E."/>
            <person name="Garbe J."/>
            <person name="Badalamenti J.P."/>
            <person name="Herman A."/>
            <person name="Mangelson H."/>
            <person name="Liachko I."/>
            <person name="Sullivan S."/>
            <person name="Sone E.D."/>
            <person name="Koren S."/>
            <person name="Silverstein K.A.T."/>
            <person name="Beckman K.B."/>
            <person name="Gohl D.M."/>
        </authorList>
    </citation>
    <scope>NUCLEOTIDE SEQUENCE</scope>
    <source>
        <strain evidence="1">Duluth1</strain>
        <tissue evidence="1">Whole animal</tissue>
    </source>
</reference>
<gene>
    <name evidence="1" type="ORF">DPMN_156063</name>
</gene>
<dbReference type="EMBL" id="JAIWYP010000007">
    <property type="protein sequence ID" value="KAH3802387.1"/>
    <property type="molecule type" value="Genomic_DNA"/>
</dbReference>
<evidence type="ECO:0000313" key="2">
    <source>
        <dbReference type="Proteomes" id="UP000828390"/>
    </source>
</evidence>